<evidence type="ECO:0000313" key="1">
    <source>
        <dbReference type="EMBL" id="TYL53528.1"/>
    </source>
</evidence>
<reference evidence="1 2" key="1">
    <citation type="submission" date="2019-08" db="EMBL/GenBank/DDBJ databases">
        <authorList>
            <person name="Hu J."/>
        </authorList>
    </citation>
    <scope>NUCLEOTIDE SEQUENCE [LARGE SCALE GENOMIC DNA]</scope>
    <source>
        <strain evidence="1 2">NEAU-184</strain>
    </source>
</reference>
<comment type="caution">
    <text evidence="1">The sequence shown here is derived from an EMBL/GenBank/DDBJ whole genome shotgun (WGS) entry which is preliminary data.</text>
</comment>
<organism evidence="1 2">
    <name type="scientific">Agromyces mariniharenae</name>
    <dbReference type="NCBI Taxonomy" id="2604423"/>
    <lineage>
        <taxon>Bacteria</taxon>
        <taxon>Bacillati</taxon>
        <taxon>Actinomycetota</taxon>
        <taxon>Actinomycetes</taxon>
        <taxon>Micrococcales</taxon>
        <taxon>Microbacteriaceae</taxon>
        <taxon>Agromyces</taxon>
    </lineage>
</organism>
<gene>
    <name evidence="1" type="ORF">FYC51_07640</name>
</gene>
<protein>
    <submittedName>
        <fullName evidence="1">Uncharacterized protein</fullName>
    </submittedName>
</protein>
<dbReference type="Proteomes" id="UP000325243">
    <property type="component" value="Unassembled WGS sequence"/>
</dbReference>
<dbReference type="EMBL" id="VSSB01000001">
    <property type="protein sequence ID" value="TYL53528.1"/>
    <property type="molecule type" value="Genomic_DNA"/>
</dbReference>
<sequence length="71" mass="7515">MSATLTRPASPATGIAAAAIRAGRALEAWGRAHALRRRAQHLEAVRLAAEASEARHRRDALIASTTHAPLI</sequence>
<keyword evidence="2" id="KW-1185">Reference proteome</keyword>
<dbReference type="RefSeq" id="WP_148732997.1">
    <property type="nucleotide sequence ID" value="NZ_VSSB01000001.1"/>
</dbReference>
<evidence type="ECO:0000313" key="2">
    <source>
        <dbReference type="Proteomes" id="UP000325243"/>
    </source>
</evidence>
<proteinExistence type="predicted"/>
<accession>A0A5S4V5V3</accession>
<name>A0A5S4V5V3_9MICO</name>
<dbReference type="AlphaFoldDB" id="A0A5S4V5V3"/>